<dbReference type="InterPro" id="IPR040256">
    <property type="entry name" value="At4g02000-like"/>
</dbReference>
<dbReference type="PANTHER" id="PTHR31286">
    <property type="entry name" value="GLYCINE-RICH CELL WALL STRUCTURAL PROTEIN 1.8-LIKE"/>
    <property type="match status" value="1"/>
</dbReference>
<feature type="non-terminal residue" evidence="2">
    <location>
        <position position="346"/>
    </location>
</feature>
<evidence type="ECO:0000313" key="3">
    <source>
        <dbReference type="Proteomes" id="UP000824890"/>
    </source>
</evidence>
<evidence type="ECO:0008006" key="4">
    <source>
        <dbReference type="Google" id="ProtNLM"/>
    </source>
</evidence>
<dbReference type="Proteomes" id="UP000824890">
    <property type="component" value="Unassembled WGS sequence"/>
</dbReference>
<keyword evidence="3" id="KW-1185">Reference proteome</keyword>
<feature type="compositionally biased region" description="Low complexity" evidence="1">
    <location>
        <begin position="309"/>
        <end position="329"/>
    </location>
</feature>
<comment type="caution">
    <text evidence="2">The sequence shown here is derived from an EMBL/GenBank/DDBJ whole genome shotgun (WGS) entry which is preliminary data.</text>
</comment>
<feature type="compositionally biased region" description="Acidic residues" evidence="1">
    <location>
        <begin position="335"/>
        <end position="346"/>
    </location>
</feature>
<feature type="region of interest" description="Disordered" evidence="1">
    <location>
        <begin position="146"/>
        <end position="238"/>
    </location>
</feature>
<proteinExistence type="predicted"/>
<protein>
    <recommendedName>
        <fullName evidence="4">DUF4283 domain-containing protein</fullName>
    </recommendedName>
</protein>
<reference evidence="2 3" key="1">
    <citation type="submission" date="2021-05" db="EMBL/GenBank/DDBJ databases">
        <title>Genome Assembly of Synthetic Allotetraploid Brassica napus Reveals Homoeologous Exchanges between Subgenomes.</title>
        <authorList>
            <person name="Davis J.T."/>
        </authorList>
    </citation>
    <scope>NUCLEOTIDE SEQUENCE [LARGE SCALE GENOMIC DNA]</scope>
    <source>
        <strain evidence="3">cv. Da-Ae</strain>
        <tissue evidence="2">Seedling</tissue>
    </source>
</reference>
<feature type="compositionally biased region" description="Basic and acidic residues" evidence="1">
    <location>
        <begin position="148"/>
        <end position="162"/>
    </location>
</feature>
<feature type="compositionally biased region" description="Polar residues" evidence="1">
    <location>
        <begin position="209"/>
        <end position="236"/>
    </location>
</feature>
<evidence type="ECO:0000313" key="2">
    <source>
        <dbReference type="EMBL" id="KAH0886520.1"/>
    </source>
</evidence>
<evidence type="ECO:0000256" key="1">
    <source>
        <dbReference type="SAM" id="MobiDB-lite"/>
    </source>
</evidence>
<name>A0ABQ8A1Z9_BRANA</name>
<sequence>PCPNARRRRRRIFSQNFWQIDGQTIFVAKKSPGLQQEKPQLSIVPVWLEFTGVSLQFFNWETLQEIVGLVGHPVCLHPSTEKLTNIEVVKVYTVIDPSKPLPQFVNARFESGDTRHISPLAALSLFILGTYYLSLFREPRTCSTCNSVKHETSHCPRTNPEKRKGKAPIKSLLPIVPQNSMINREKKGGRSQSQPRSLPARSEKKGDSAHTQSRPSSSGKISDIAHTQSRPSSSDKSYVPLRNVAVPPASFKDIVGSAAVPPPVFWGMIESLTPPLLRPVVNQSYSSPQRQAFQRVFDLDQSGGSLCVDLPSASLSPSHSSASFDHLSSGNDSLSEGDDNPDEDFD</sequence>
<dbReference type="PANTHER" id="PTHR31286:SF173">
    <property type="entry name" value="DUF4283 DOMAIN-CONTAINING PROTEIN"/>
    <property type="match status" value="1"/>
</dbReference>
<dbReference type="EMBL" id="JAGKQM010000014">
    <property type="protein sequence ID" value="KAH0886520.1"/>
    <property type="molecule type" value="Genomic_DNA"/>
</dbReference>
<feature type="non-terminal residue" evidence="2">
    <location>
        <position position="1"/>
    </location>
</feature>
<gene>
    <name evidence="2" type="ORF">HID58_062616</name>
</gene>
<organism evidence="2 3">
    <name type="scientific">Brassica napus</name>
    <name type="common">Rape</name>
    <dbReference type="NCBI Taxonomy" id="3708"/>
    <lineage>
        <taxon>Eukaryota</taxon>
        <taxon>Viridiplantae</taxon>
        <taxon>Streptophyta</taxon>
        <taxon>Embryophyta</taxon>
        <taxon>Tracheophyta</taxon>
        <taxon>Spermatophyta</taxon>
        <taxon>Magnoliopsida</taxon>
        <taxon>eudicotyledons</taxon>
        <taxon>Gunneridae</taxon>
        <taxon>Pentapetalae</taxon>
        <taxon>rosids</taxon>
        <taxon>malvids</taxon>
        <taxon>Brassicales</taxon>
        <taxon>Brassicaceae</taxon>
        <taxon>Brassiceae</taxon>
        <taxon>Brassica</taxon>
    </lineage>
</organism>
<accession>A0ABQ8A1Z9</accession>
<feature type="region of interest" description="Disordered" evidence="1">
    <location>
        <begin position="308"/>
        <end position="346"/>
    </location>
</feature>